<gene>
    <name evidence="1" type="ORF">C5746_23645</name>
</gene>
<proteinExistence type="predicted"/>
<evidence type="ECO:0000313" key="2">
    <source>
        <dbReference type="Proteomes" id="UP000252698"/>
    </source>
</evidence>
<protein>
    <submittedName>
        <fullName evidence="1">Uncharacterized protein</fullName>
    </submittedName>
</protein>
<dbReference type="EMBL" id="CP027306">
    <property type="protein sequence ID" value="AXE79415.1"/>
    <property type="molecule type" value="Genomic_DNA"/>
</dbReference>
<dbReference type="Proteomes" id="UP000252698">
    <property type="component" value="Chromosome"/>
</dbReference>
<dbReference type="GeneID" id="95521411"/>
<dbReference type="RefSeq" id="WP_114245945.1">
    <property type="nucleotide sequence ID" value="NZ_CP027306.1"/>
</dbReference>
<name>A0A2Z5JHZ4_STRAR</name>
<organism evidence="1 2">
    <name type="scientific">Streptomyces atratus</name>
    <dbReference type="NCBI Taxonomy" id="1893"/>
    <lineage>
        <taxon>Bacteria</taxon>
        <taxon>Bacillati</taxon>
        <taxon>Actinomycetota</taxon>
        <taxon>Actinomycetes</taxon>
        <taxon>Kitasatosporales</taxon>
        <taxon>Streptomycetaceae</taxon>
        <taxon>Streptomyces</taxon>
    </lineage>
</organism>
<sequence>MGDHFQTIVDLDATEQDAARLGAGLLDWLIADGIVSAERTDCVLDNDGYGNAPGPDYAKAVDDPEPVELWSNGLHVATGRTVFDSGQGEAGAATCPLCATEIRLVDDTWCPVDSAWAPFAGRLDAWANGGEGVVECPSCRRPSGIDRWSWEDDYYACGQLGLTFWNWAELTYGFEQEVRRRLGGHRTVTLRGKL</sequence>
<reference evidence="1 2" key="1">
    <citation type="journal article" date="2018" name="Front. Microbiol.">
        <title>Genome Sequencing of Streptomyces atratus SCSIOZH16 and Activation Production of Nocardamine via Metabolic Engineering.</title>
        <authorList>
            <person name="Li Y."/>
            <person name="Zhang C."/>
            <person name="Liu C."/>
            <person name="Ju J."/>
            <person name="Ma J."/>
        </authorList>
    </citation>
    <scope>NUCLEOTIDE SEQUENCE [LARGE SCALE GENOMIC DNA]</scope>
    <source>
        <strain evidence="1 2">SCSIO_ZH16</strain>
    </source>
</reference>
<evidence type="ECO:0000313" key="1">
    <source>
        <dbReference type="EMBL" id="AXE79415.1"/>
    </source>
</evidence>
<dbReference type="KEGG" id="sata:C5746_23645"/>
<accession>A0A2Z5JHZ4</accession>
<dbReference type="AlphaFoldDB" id="A0A2Z5JHZ4"/>